<dbReference type="Pfam" id="PF03180">
    <property type="entry name" value="Lipoprotein_9"/>
    <property type="match status" value="1"/>
</dbReference>
<keyword evidence="10" id="KW-1185">Reference proteome</keyword>
<evidence type="ECO:0000256" key="8">
    <source>
        <dbReference type="SAM" id="SignalP"/>
    </source>
</evidence>
<gene>
    <name evidence="9" type="ORF">ACFSUC_16470</name>
</gene>
<dbReference type="PANTHER" id="PTHR30429:SF0">
    <property type="entry name" value="METHIONINE-BINDING LIPOPROTEIN METQ"/>
    <property type="match status" value="1"/>
</dbReference>
<dbReference type="SUPFAM" id="SSF53850">
    <property type="entry name" value="Periplasmic binding protein-like II"/>
    <property type="match status" value="1"/>
</dbReference>
<dbReference type="PANTHER" id="PTHR30429">
    <property type="entry name" value="D-METHIONINE-BINDING LIPOPROTEIN METQ"/>
    <property type="match status" value="1"/>
</dbReference>
<feature type="region of interest" description="Disordered" evidence="7">
    <location>
        <begin position="27"/>
        <end position="55"/>
    </location>
</feature>
<keyword evidence="5 6" id="KW-0449">Lipoprotein</keyword>
<accession>A0ABW5RDV8</accession>
<evidence type="ECO:0000256" key="1">
    <source>
        <dbReference type="ARBA" id="ARBA00004635"/>
    </source>
</evidence>
<proteinExistence type="inferred from homology"/>
<dbReference type="EMBL" id="JBHUMM010000043">
    <property type="protein sequence ID" value="MFD2673168.1"/>
    <property type="molecule type" value="Genomic_DNA"/>
</dbReference>
<evidence type="ECO:0000256" key="6">
    <source>
        <dbReference type="PIRNR" id="PIRNR002854"/>
    </source>
</evidence>
<organism evidence="9 10">
    <name type="scientific">Marinicrinis sediminis</name>
    <dbReference type="NCBI Taxonomy" id="1652465"/>
    <lineage>
        <taxon>Bacteria</taxon>
        <taxon>Bacillati</taxon>
        <taxon>Bacillota</taxon>
        <taxon>Bacilli</taxon>
        <taxon>Bacillales</taxon>
        <taxon>Paenibacillaceae</taxon>
    </lineage>
</organism>
<evidence type="ECO:0000313" key="10">
    <source>
        <dbReference type="Proteomes" id="UP001597497"/>
    </source>
</evidence>
<feature type="signal peptide" evidence="8">
    <location>
        <begin position="1"/>
        <end position="18"/>
    </location>
</feature>
<evidence type="ECO:0000256" key="3">
    <source>
        <dbReference type="ARBA" id="ARBA00023136"/>
    </source>
</evidence>
<feature type="compositionally biased region" description="Low complexity" evidence="7">
    <location>
        <begin position="27"/>
        <end position="39"/>
    </location>
</feature>
<keyword evidence="4" id="KW-0564">Palmitate</keyword>
<feature type="compositionally biased region" description="Polar residues" evidence="7">
    <location>
        <begin position="40"/>
        <end position="55"/>
    </location>
</feature>
<evidence type="ECO:0000256" key="7">
    <source>
        <dbReference type="SAM" id="MobiDB-lite"/>
    </source>
</evidence>
<dbReference type="PIRSF" id="PIRSF002854">
    <property type="entry name" value="MetQ"/>
    <property type="match status" value="1"/>
</dbReference>
<dbReference type="PROSITE" id="PS51257">
    <property type="entry name" value="PROKAR_LIPOPROTEIN"/>
    <property type="match status" value="1"/>
</dbReference>
<keyword evidence="3" id="KW-0472">Membrane</keyword>
<comment type="similarity">
    <text evidence="6">Belongs to the nlpA lipoprotein family.</text>
</comment>
<dbReference type="RefSeq" id="WP_379930726.1">
    <property type="nucleotide sequence ID" value="NZ_JBHUMM010000043.1"/>
</dbReference>
<evidence type="ECO:0000256" key="2">
    <source>
        <dbReference type="ARBA" id="ARBA00022729"/>
    </source>
</evidence>
<keyword evidence="2 8" id="KW-0732">Signal</keyword>
<dbReference type="Gene3D" id="3.40.190.10">
    <property type="entry name" value="Periplasmic binding protein-like II"/>
    <property type="match status" value="2"/>
</dbReference>
<evidence type="ECO:0000313" key="9">
    <source>
        <dbReference type="EMBL" id="MFD2673168.1"/>
    </source>
</evidence>
<comment type="caution">
    <text evidence="9">The sequence shown here is derived from an EMBL/GenBank/DDBJ whole genome shotgun (WGS) entry which is preliminary data.</text>
</comment>
<name>A0ABW5RDV8_9BACL</name>
<feature type="chain" id="PRO_5045773050" description="Lipoprotein" evidence="8">
    <location>
        <begin position="19"/>
        <end position="295"/>
    </location>
</feature>
<reference evidence="10" key="1">
    <citation type="journal article" date="2019" name="Int. J. Syst. Evol. Microbiol.">
        <title>The Global Catalogue of Microorganisms (GCM) 10K type strain sequencing project: providing services to taxonomists for standard genome sequencing and annotation.</title>
        <authorList>
            <consortium name="The Broad Institute Genomics Platform"/>
            <consortium name="The Broad Institute Genome Sequencing Center for Infectious Disease"/>
            <person name="Wu L."/>
            <person name="Ma J."/>
        </authorList>
    </citation>
    <scope>NUCLEOTIDE SEQUENCE [LARGE SCALE GENOMIC DNA]</scope>
    <source>
        <strain evidence="10">KCTC 33676</strain>
    </source>
</reference>
<dbReference type="Proteomes" id="UP001597497">
    <property type="component" value="Unassembled WGS sequence"/>
</dbReference>
<evidence type="ECO:0000256" key="5">
    <source>
        <dbReference type="ARBA" id="ARBA00023288"/>
    </source>
</evidence>
<sequence length="295" mass="31787">MKKTMGLFLSIALLVVLAACGGVNNTSNTNNEINTNSGTASNGAADQGEQNNQGEKTTLSVAATPVPHAEILKFVAPMLEEQGIELEIKEFTDYVQPNVQVNESAIDVNFFQHQPYLDQFNTDNGMNLISVAGIHVEPFGGYSDRITSLDELKEGAVVAIPNDPTNGGRALLLLEQQGLITLNPEAGINATLKDIEQNPQNLDIKEFEAAMLPRMLRDVDLALINTNYALEADLVPTEDALFIEGSESPYVNILVSTPALAKSEAVQKLAEVLKSEETKAYILDQYEGAVVPAGE</sequence>
<evidence type="ECO:0000256" key="4">
    <source>
        <dbReference type="ARBA" id="ARBA00023139"/>
    </source>
</evidence>
<comment type="subcellular location">
    <subcellularLocation>
        <location evidence="1">Membrane</location>
        <topology evidence="1">Lipid-anchor</topology>
    </subcellularLocation>
</comment>
<dbReference type="InterPro" id="IPR004872">
    <property type="entry name" value="Lipoprotein_NlpA"/>
</dbReference>
<dbReference type="CDD" id="cd13597">
    <property type="entry name" value="PBP2_lipoprotein_Tp32"/>
    <property type="match status" value="1"/>
</dbReference>
<protein>
    <recommendedName>
        <fullName evidence="6">Lipoprotein</fullName>
    </recommendedName>
</protein>